<proteinExistence type="predicted"/>
<evidence type="ECO:0008006" key="2">
    <source>
        <dbReference type="Google" id="ProtNLM"/>
    </source>
</evidence>
<gene>
    <name evidence="1" type="ORF">S03H2_60027</name>
</gene>
<dbReference type="EMBL" id="BARU01038648">
    <property type="protein sequence ID" value="GAH86875.1"/>
    <property type="molecule type" value="Genomic_DNA"/>
</dbReference>
<dbReference type="PRINTS" id="PR00834">
    <property type="entry name" value="PROTEASES2C"/>
</dbReference>
<evidence type="ECO:0000313" key="1">
    <source>
        <dbReference type="EMBL" id="GAH86875.1"/>
    </source>
</evidence>
<dbReference type="PANTHER" id="PTHR22939">
    <property type="entry name" value="SERINE PROTEASE FAMILY S1C HTRA-RELATED"/>
    <property type="match status" value="1"/>
</dbReference>
<dbReference type="Gene3D" id="2.40.10.10">
    <property type="entry name" value="Trypsin-like serine proteases"/>
    <property type="match status" value="2"/>
</dbReference>
<sequence>MKTRPSRQLARRVMVTAFLLAVAVPVQGQEAFRKAIRTALPSVVKIASGRRSLFRRRTEFMAASGVVVSADGYIVSCASVLGKSRRVTVTLPDGSKTSARIVRTDASADLVILRVSRKGLRPITMHTAGLPGVGQWVVTIGNPFGLARTRTDSLSASVGVVSAVRPVTARDFTYTDPVVLTDIAVNPGGSG</sequence>
<name>X1JZL4_9ZZZZ</name>
<accession>X1JZL4</accession>
<dbReference type="InterPro" id="IPR009003">
    <property type="entry name" value="Peptidase_S1_PA"/>
</dbReference>
<dbReference type="PANTHER" id="PTHR22939:SF129">
    <property type="entry name" value="SERINE PROTEASE HTRA2, MITOCHONDRIAL"/>
    <property type="match status" value="1"/>
</dbReference>
<dbReference type="SUPFAM" id="SSF50494">
    <property type="entry name" value="Trypsin-like serine proteases"/>
    <property type="match status" value="1"/>
</dbReference>
<dbReference type="Pfam" id="PF13365">
    <property type="entry name" value="Trypsin_2"/>
    <property type="match status" value="1"/>
</dbReference>
<dbReference type="InterPro" id="IPR043504">
    <property type="entry name" value="Peptidase_S1_PA_chymotrypsin"/>
</dbReference>
<reference evidence="1" key="1">
    <citation type="journal article" date="2014" name="Front. Microbiol.">
        <title>High frequency of phylogenetically diverse reductive dehalogenase-homologous genes in deep subseafloor sedimentary metagenomes.</title>
        <authorList>
            <person name="Kawai M."/>
            <person name="Futagami T."/>
            <person name="Toyoda A."/>
            <person name="Takaki Y."/>
            <person name="Nishi S."/>
            <person name="Hori S."/>
            <person name="Arai W."/>
            <person name="Tsubouchi T."/>
            <person name="Morono Y."/>
            <person name="Uchiyama I."/>
            <person name="Ito T."/>
            <person name="Fujiyama A."/>
            <person name="Inagaki F."/>
            <person name="Takami H."/>
        </authorList>
    </citation>
    <scope>NUCLEOTIDE SEQUENCE</scope>
    <source>
        <strain evidence="1">Expedition CK06-06</strain>
    </source>
</reference>
<dbReference type="GO" id="GO:0004252">
    <property type="term" value="F:serine-type endopeptidase activity"/>
    <property type="evidence" value="ECO:0007669"/>
    <property type="project" value="InterPro"/>
</dbReference>
<feature type="non-terminal residue" evidence="1">
    <location>
        <position position="191"/>
    </location>
</feature>
<dbReference type="AlphaFoldDB" id="X1JZL4"/>
<organism evidence="1">
    <name type="scientific">marine sediment metagenome</name>
    <dbReference type="NCBI Taxonomy" id="412755"/>
    <lineage>
        <taxon>unclassified sequences</taxon>
        <taxon>metagenomes</taxon>
        <taxon>ecological metagenomes</taxon>
    </lineage>
</organism>
<dbReference type="InterPro" id="IPR001940">
    <property type="entry name" value="Peptidase_S1C"/>
</dbReference>
<dbReference type="GO" id="GO:0006508">
    <property type="term" value="P:proteolysis"/>
    <property type="evidence" value="ECO:0007669"/>
    <property type="project" value="InterPro"/>
</dbReference>
<protein>
    <recommendedName>
        <fullName evidence="2">Serine protease</fullName>
    </recommendedName>
</protein>
<comment type="caution">
    <text evidence="1">The sequence shown here is derived from an EMBL/GenBank/DDBJ whole genome shotgun (WGS) entry which is preliminary data.</text>
</comment>